<evidence type="ECO:0000256" key="3">
    <source>
        <dbReference type="SAM" id="MobiDB-lite"/>
    </source>
</evidence>
<dbReference type="OMA" id="RQLFHTH"/>
<feature type="region of interest" description="Disordered" evidence="3">
    <location>
        <begin position="338"/>
        <end position="367"/>
    </location>
</feature>
<dbReference type="InterPro" id="IPR005552">
    <property type="entry name" value="Scramblase"/>
</dbReference>
<dbReference type="AlphaFoldDB" id="S9Q5K9"/>
<dbReference type="GeneID" id="25031389"/>
<name>S9Q5K9_SCHOY</name>
<dbReference type="Proteomes" id="UP000016088">
    <property type="component" value="Unassembled WGS sequence"/>
</dbReference>
<evidence type="ECO:0000256" key="1">
    <source>
        <dbReference type="ARBA" id="ARBA00005350"/>
    </source>
</evidence>
<sequence length="384" mass="43420">MVNLTILNSSFSHSFLQNCLPPVASGLQSLKCRFYHKTPATRYIDASAQVVSRSPAAVSKTGAIKYDSPAAPLLSQDVLIVERQLEMMNVFLGYEQANRYVILNHEGHHLGYIAEKGHASFLSSMSRQLFHTHRSFVADVMDVHGNPILQLQRPFSWINSRLNVSAFDYSSSQPSLVGEVIQKWHPWRRKYQLFLSQSDMLDQFAAVDERILSWDFLLRNADNQILGSVNRNFMGLPREFFTDTGNYVLRFTSEDANSGNADTNQLLQAAEGDSSQICPREMSLEERAVMLGSAVTIDFDYFSRSNSPAAGFTFPIMFGSSSPESDYQSEDISAQEILKDEQNPSHTSTENSMPEQRSPFLSDADLDRSNDFWDVFDQDSDDRW</sequence>
<gene>
    <name evidence="4" type="ORF">SOCG_02412</name>
</gene>
<evidence type="ECO:0000313" key="5">
    <source>
        <dbReference type="Proteomes" id="UP000016088"/>
    </source>
</evidence>
<dbReference type="EMBL" id="KE503206">
    <property type="protein sequence ID" value="EPX74933.1"/>
    <property type="molecule type" value="Genomic_DNA"/>
</dbReference>
<dbReference type="RefSeq" id="XP_013016359.1">
    <property type="nucleotide sequence ID" value="XM_013160905.1"/>
</dbReference>
<proteinExistence type="inferred from homology"/>
<dbReference type="SUPFAM" id="SSF54518">
    <property type="entry name" value="Tubby C-terminal domain-like"/>
    <property type="match status" value="1"/>
</dbReference>
<dbReference type="Pfam" id="PF03803">
    <property type="entry name" value="Scramblase"/>
    <property type="match status" value="1"/>
</dbReference>
<dbReference type="PANTHER" id="PTHR23248">
    <property type="entry name" value="PHOSPHOLIPID SCRAMBLASE-RELATED"/>
    <property type="match status" value="1"/>
</dbReference>
<feature type="compositionally biased region" description="Polar residues" evidence="3">
    <location>
        <begin position="344"/>
        <end position="355"/>
    </location>
</feature>
<evidence type="ECO:0000256" key="2">
    <source>
        <dbReference type="RuleBase" id="RU363116"/>
    </source>
</evidence>
<keyword evidence="5" id="KW-1185">Reference proteome</keyword>
<dbReference type="OrthoDB" id="191150at2759"/>
<dbReference type="VEuPathDB" id="FungiDB:SOCG_02412"/>
<dbReference type="GO" id="GO:0005886">
    <property type="term" value="C:plasma membrane"/>
    <property type="evidence" value="ECO:0007669"/>
    <property type="project" value="TreeGrafter"/>
</dbReference>
<dbReference type="InterPro" id="IPR025659">
    <property type="entry name" value="Tubby-like_C"/>
</dbReference>
<organism evidence="4 5">
    <name type="scientific">Schizosaccharomyces octosporus (strain yFS286)</name>
    <name type="common">Fission yeast</name>
    <name type="synonym">Octosporomyces octosporus</name>
    <dbReference type="NCBI Taxonomy" id="483514"/>
    <lineage>
        <taxon>Eukaryota</taxon>
        <taxon>Fungi</taxon>
        <taxon>Dikarya</taxon>
        <taxon>Ascomycota</taxon>
        <taxon>Taphrinomycotina</taxon>
        <taxon>Schizosaccharomycetes</taxon>
        <taxon>Schizosaccharomycetales</taxon>
        <taxon>Schizosaccharomycetaceae</taxon>
        <taxon>Schizosaccharomyces</taxon>
    </lineage>
</organism>
<reference evidence="4 5" key="1">
    <citation type="journal article" date="2011" name="Science">
        <title>Comparative functional genomics of the fission yeasts.</title>
        <authorList>
            <person name="Rhind N."/>
            <person name="Chen Z."/>
            <person name="Yassour M."/>
            <person name="Thompson D.A."/>
            <person name="Haas B.J."/>
            <person name="Habib N."/>
            <person name="Wapinski I."/>
            <person name="Roy S."/>
            <person name="Lin M.F."/>
            <person name="Heiman D.I."/>
            <person name="Young S.K."/>
            <person name="Furuya K."/>
            <person name="Guo Y."/>
            <person name="Pidoux A."/>
            <person name="Chen H.M."/>
            <person name="Robbertse B."/>
            <person name="Goldberg J.M."/>
            <person name="Aoki K."/>
            <person name="Bayne E.H."/>
            <person name="Berlin A.M."/>
            <person name="Desjardins C.A."/>
            <person name="Dobbs E."/>
            <person name="Dukaj L."/>
            <person name="Fan L."/>
            <person name="FitzGerald M.G."/>
            <person name="French C."/>
            <person name="Gujja S."/>
            <person name="Hansen K."/>
            <person name="Keifenheim D."/>
            <person name="Levin J.Z."/>
            <person name="Mosher R.A."/>
            <person name="Mueller C.A."/>
            <person name="Pfiffner J."/>
            <person name="Priest M."/>
            <person name="Russ C."/>
            <person name="Smialowska A."/>
            <person name="Swoboda P."/>
            <person name="Sykes S.M."/>
            <person name="Vaughn M."/>
            <person name="Vengrova S."/>
            <person name="Yoder R."/>
            <person name="Zeng Q."/>
            <person name="Allshire R."/>
            <person name="Baulcombe D."/>
            <person name="Birren B.W."/>
            <person name="Brown W."/>
            <person name="Ekwall K."/>
            <person name="Kellis M."/>
            <person name="Leatherwood J."/>
            <person name="Levin H."/>
            <person name="Margalit H."/>
            <person name="Martienssen R."/>
            <person name="Nieduszynski C.A."/>
            <person name="Spatafora J.W."/>
            <person name="Friedman N."/>
            <person name="Dalgaard J.Z."/>
            <person name="Baumann P."/>
            <person name="Niki H."/>
            <person name="Regev A."/>
            <person name="Nusbaum C."/>
        </authorList>
    </citation>
    <scope>NUCLEOTIDE SEQUENCE [LARGE SCALE GENOMIC DNA]</scope>
    <source>
        <strain evidence="5">yFS286</strain>
    </source>
</reference>
<evidence type="ECO:0000313" key="4">
    <source>
        <dbReference type="EMBL" id="EPX74933.1"/>
    </source>
</evidence>
<dbReference type="eggNOG" id="KOG0621">
    <property type="taxonomic scope" value="Eukaryota"/>
</dbReference>
<dbReference type="GO" id="GO:0017128">
    <property type="term" value="F:phospholipid scramblase activity"/>
    <property type="evidence" value="ECO:0007669"/>
    <property type="project" value="InterPro"/>
</dbReference>
<protein>
    <recommendedName>
        <fullName evidence="2">Phospholipid scramblase</fullName>
    </recommendedName>
</protein>
<dbReference type="HOGENOM" id="CLU_023808_0_2_1"/>
<dbReference type="PANTHER" id="PTHR23248:SF9">
    <property type="entry name" value="PHOSPHOLIPID SCRAMBLASE"/>
    <property type="match status" value="1"/>
</dbReference>
<comment type="similarity">
    <text evidence="1 2">Belongs to the phospholipid scramblase family.</text>
</comment>
<accession>S9Q5K9</accession>